<proteinExistence type="predicted"/>
<dbReference type="SUPFAM" id="SSF53850">
    <property type="entry name" value="Periplasmic binding protein-like II"/>
    <property type="match status" value="1"/>
</dbReference>
<keyword evidence="1" id="KW-0732">Signal</keyword>
<protein>
    <submittedName>
        <fullName evidence="3">Tungstate transport system substrate-binding protein</fullName>
    </submittedName>
</protein>
<accession>A0A1I2V3M6</accession>
<feature type="domain" description="PBP" evidence="2">
    <location>
        <begin position="36"/>
        <end position="263"/>
    </location>
</feature>
<dbReference type="PANTHER" id="PTHR37945">
    <property type="entry name" value="EXTRACELLULAR TUNGSTATE BINDING PROTEIN"/>
    <property type="match status" value="1"/>
</dbReference>
<dbReference type="InterPro" id="IPR052738">
    <property type="entry name" value="ABC-Tungstate_binding"/>
</dbReference>
<feature type="signal peptide" evidence="1">
    <location>
        <begin position="1"/>
        <end position="21"/>
    </location>
</feature>
<organism evidence="3 4">
    <name type="scientific">Desulfotruncus arcticus DSM 17038</name>
    <dbReference type="NCBI Taxonomy" id="1121424"/>
    <lineage>
        <taxon>Bacteria</taxon>
        <taxon>Bacillati</taxon>
        <taxon>Bacillota</taxon>
        <taxon>Clostridia</taxon>
        <taxon>Eubacteriales</taxon>
        <taxon>Desulfallaceae</taxon>
        <taxon>Desulfotruncus</taxon>
    </lineage>
</organism>
<name>A0A1I2V3M6_9FIRM</name>
<keyword evidence="4" id="KW-1185">Reference proteome</keyword>
<sequence length="290" mass="31337">MTKRISLVAVILAVIAAVFLAGCASKKQTDDQNKQAAEPQNKDIILATTTSTQDTGLLDELIPMFQEQTGYVVKPVAVGTGQALTMGEEGNADVLLVHAPAAEKPLVDSGVAINYELVMHNDFVLLGPPGDPAGVKGNSDINAVFKQIAEKGALFISRGDDSGTNKKELDVWKDTGIDPKGQPWYQETGQGMGASITVANEKQAYILSDRGTYLAHAKNIDLVIVSEGAELLKNIYHVMVVNPEKFPKVNVEGAKAFDEFLINKDTQQFIKDFGVDKYGQPLFFPDRLEG</sequence>
<dbReference type="Gene3D" id="3.40.190.10">
    <property type="entry name" value="Periplasmic binding protein-like II"/>
    <property type="match status" value="2"/>
</dbReference>
<dbReference type="AlphaFoldDB" id="A0A1I2V3M6"/>
<dbReference type="InterPro" id="IPR024370">
    <property type="entry name" value="PBP_domain"/>
</dbReference>
<evidence type="ECO:0000256" key="1">
    <source>
        <dbReference type="SAM" id="SignalP"/>
    </source>
</evidence>
<dbReference type="PANTHER" id="PTHR37945:SF1">
    <property type="entry name" value="EXTRACELLULAR TUNGSTATE BINDING PROTEIN"/>
    <property type="match status" value="1"/>
</dbReference>
<dbReference type="Pfam" id="PF12849">
    <property type="entry name" value="PBP_like_2"/>
    <property type="match status" value="1"/>
</dbReference>
<dbReference type="OrthoDB" id="186379at2"/>
<gene>
    <name evidence="3" type="ORF">SAMN05660649_02890</name>
</gene>
<evidence type="ECO:0000313" key="3">
    <source>
        <dbReference type="EMBL" id="SFG84014.1"/>
    </source>
</evidence>
<evidence type="ECO:0000313" key="4">
    <source>
        <dbReference type="Proteomes" id="UP000199337"/>
    </source>
</evidence>
<reference evidence="4" key="1">
    <citation type="submission" date="2016-10" db="EMBL/GenBank/DDBJ databases">
        <authorList>
            <person name="Varghese N."/>
            <person name="Submissions S."/>
        </authorList>
    </citation>
    <scope>NUCLEOTIDE SEQUENCE [LARGE SCALE GENOMIC DNA]</scope>
    <source>
        <strain evidence="4">DSM 17038</strain>
    </source>
</reference>
<dbReference type="PROSITE" id="PS51257">
    <property type="entry name" value="PROKAR_LIPOPROTEIN"/>
    <property type="match status" value="1"/>
</dbReference>
<dbReference type="STRING" id="341036.SAMN05660649_02890"/>
<dbReference type="EMBL" id="FOOX01000010">
    <property type="protein sequence ID" value="SFG84014.1"/>
    <property type="molecule type" value="Genomic_DNA"/>
</dbReference>
<feature type="chain" id="PRO_5039080807" evidence="1">
    <location>
        <begin position="22"/>
        <end position="290"/>
    </location>
</feature>
<dbReference type="Proteomes" id="UP000199337">
    <property type="component" value="Unassembled WGS sequence"/>
</dbReference>
<evidence type="ECO:0000259" key="2">
    <source>
        <dbReference type="Pfam" id="PF12849"/>
    </source>
</evidence>
<dbReference type="RefSeq" id="WP_092472085.1">
    <property type="nucleotide sequence ID" value="NZ_FOOX01000010.1"/>
</dbReference>